<evidence type="ECO:0000313" key="1">
    <source>
        <dbReference type="EMBL" id="EOB08021.1"/>
    </source>
</evidence>
<evidence type="ECO:0000313" key="2">
    <source>
        <dbReference type="Proteomes" id="UP000296049"/>
    </source>
</evidence>
<protein>
    <submittedName>
        <fullName evidence="1">Uncharacterized protein</fullName>
    </submittedName>
</protein>
<dbReference type="AlphaFoldDB" id="R0KCD5"/>
<keyword evidence="2" id="KW-1185">Reference proteome</keyword>
<name>R0KCD5_ANAPL</name>
<dbReference type="EMBL" id="KB742479">
    <property type="protein sequence ID" value="EOB08021.1"/>
    <property type="molecule type" value="Genomic_DNA"/>
</dbReference>
<proteinExistence type="predicted"/>
<sequence>MPHIRPAANDTLQTGNKWRRDALGTTAGTIIRWFFMCHDCADIWIAYSWSPENRLLYQTEYSFWNKSNAGAISPAPRTQVYTFIYLTIGLLGHQPTSHNHSDLRKPEQGRTILHKESRGSVLLQAAAVTVKKTLEKTGPT</sequence>
<organism evidence="1 2">
    <name type="scientific">Anas platyrhynchos</name>
    <name type="common">Mallard</name>
    <name type="synonym">Anas boschas</name>
    <dbReference type="NCBI Taxonomy" id="8839"/>
    <lineage>
        <taxon>Eukaryota</taxon>
        <taxon>Metazoa</taxon>
        <taxon>Chordata</taxon>
        <taxon>Craniata</taxon>
        <taxon>Vertebrata</taxon>
        <taxon>Euteleostomi</taxon>
        <taxon>Archelosauria</taxon>
        <taxon>Archosauria</taxon>
        <taxon>Dinosauria</taxon>
        <taxon>Saurischia</taxon>
        <taxon>Theropoda</taxon>
        <taxon>Coelurosauria</taxon>
        <taxon>Aves</taxon>
        <taxon>Neognathae</taxon>
        <taxon>Galloanserae</taxon>
        <taxon>Anseriformes</taxon>
        <taxon>Anatidae</taxon>
        <taxon>Anatinae</taxon>
        <taxon>Anas</taxon>
    </lineage>
</organism>
<reference evidence="2" key="1">
    <citation type="journal article" date="2013" name="Nat. Genet.">
        <title>The duck genome and transcriptome provide insight into an avian influenza virus reservoir species.</title>
        <authorList>
            <person name="Huang Y."/>
            <person name="Li Y."/>
            <person name="Burt D.W."/>
            <person name="Chen H."/>
            <person name="Zhang Y."/>
            <person name="Qian W."/>
            <person name="Kim H."/>
            <person name="Gan S."/>
            <person name="Zhao Y."/>
            <person name="Li J."/>
            <person name="Yi K."/>
            <person name="Feng H."/>
            <person name="Zhu P."/>
            <person name="Li B."/>
            <person name="Liu Q."/>
            <person name="Fairley S."/>
            <person name="Magor K.E."/>
            <person name="Du Z."/>
            <person name="Hu X."/>
            <person name="Goodman L."/>
            <person name="Tafer H."/>
            <person name="Vignal A."/>
            <person name="Lee T."/>
            <person name="Kim K.W."/>
            <person name="Sheng Z."/>
            <person name="An Y."/>
            <person name="Searle S."/>
            <person name="Herrero J."/>
            <person name="Groenen M.A."/>
            <person name="Crooijmans R.P."/>
            <person name="Faraut T."/>
            <person name="Cai Q."/>
            <person name="Webster R.G."/>
            <person name="Aldridge J.R."/>
            <person name="Warren W.C."/>
            <person name="Bartschat S."/>
            <person name="Kehr S."/>
            <person name="Marz M."/>
            <person name="Stadler P.F."/>
            <person name="Smith J."/>
            <person name="Kraus R.H."/>
            <person name="Zhao Y."/>
            <person name="Ren L."/>
            <person name="Fei J."/>
            <person name="Morisson M."/>
            <person name="Kaiser P."/>
            <person name="Griffin D.K."/>
            <person name="Rao M."/>
            <person name="Pitel F."/>
            <person name="Wang J."/>
            <person name="Li N."/>
        </authorList>
    </citation>
    <scope>NUCLEOTIDE SEQUENCE [LARGE SCALE GENOMIC DNA]</scope>
</reference>
<accession>R0KCD5</accession>
<gene>
    <name evidence="1" type="ORF">Anapl_00321</name>
</gene>
<dbReference type="Proteomes" id="UP000296049">
    <property type="component" value="Unassembled WGS sequence"/>
</dbReference>